<keyword evidence="2" id="KW-0813">Transport</keyword>
<dbReference type="InterPro" id="IPR020846">
    <property type="entry name" value="MFS_dom"/>
</dbReference>
<dbReference type="PANTHER" id="PTHR42718:SF46">
    <property type="entry name" value="BLR6921 PROTEIN"/>
    <property type="match status" value="1"/>
</dbReference>
<accession>A0ABQ6A9X1</accession>
<feature type="transmembrane region" description="Helical" evidence="7">
    <location>
        <begin position="57"/>
        <end position="80"/>
    </location>
</feature>
<dbReference type="InterPro" id="IPR011701">
    <property type="entry name" value="MFS"/>
</dbReference>
<comment type="subcellular location">
    <subcellularLocation>
        <location evidence="1">Cell membrane</location>
        <topology evidence="1">Multi-pass membrane protein</topology>
    </subcellularLocation>
</comment>
<organism evidence="9 10">
    <name type="scientific">Acidocella aquatica</name>
    <dbReference type="NCBI Taxonomy" id="1922313"/>
    <lineage>
        <taxon>Bacteria</taxon>
        <taxon>Pseudomonadati</taxon>
        <taxon>Pseudomonadota</taxon>
        <taxon>Alphaproteobacteria</taxon>
        <taxon>Acetobacterales</taxon>
        <taxon>Acidocellaceae</taxon>
        <taxon>Acidocella</taxon>
    </lineage>
</organism>
<keyword evidence="6 7" id="KW-0472">Membrane</keyword>
<feature type="domain" description="Major facilitator superfamily (MFS) profile" evidence="8">
    <location>
        <begin position="1"/>
        <end position="439"/>
    </location>
</feature>
<keyword evidence="3" id="KW-1003">Cell membrane</keyword>
<feature type="transmembrane region" description="Helical" evidence="7">
    <location>
        <begin position="271"/>
        <end position="293"/>
    </location>
</feature>
<evidence type="ECO:0000256" key="7">
    <source>
        <dbReference type="SAM" id="Phobius"/>
    </source>
</evidence>
<evidence type="ECO:0000313" key="10">
    <source>
        <dbReference type="Proteomes" id="UP001156641"/>
    </source>
</evidence>
<proteinExistence type="predicted"/>
<feature type="transmembrane region" description="Helical" evidence="7">
    <location>
        <begin position="381"/>
        <end position="404"/>
    </location>
</feature>
<evidence type="ECO:0000256" key="1">
    <source>
        <dbReference type="ARBA" id="ARBA00004651"/>
    </source>
</evidence>
<feature type="transmembrane region" description="Helical" evidence="7">
    <location>
        <begin position="20"/>
        <end position="45"/>
    </location>
</feature>
<dbReference type="EMBL" id="BSOS01000079">
    <property type="protein sequence ID" value="GLR68190.1"/>
    <property type="molecule type" value="Genomic_DNA"/>
</dbReference>
<evidence type="ECO:0000256" key="6">
    <source>
        <dbReference type="ARBA" id="ARBA00023136"/>
    </source>
</evidence>
<dbReference type="SUPFAM" id="SSF103473">
    <property type="entry name" value="MFS general substrate transporter"/>
    <property type="match status" value="1"/>
</dbReference>
<feature type="transmembrane region" description="Helical" evidence="7">
    <location>
        <begin position="416"/>
        <end position="434"/>
    </location>
</feature>
<feature type="transmembrane region" description="Helical" evidence="7">
    <location>
        <begin position="145"/>
        <end position="166"/>
    </location>
</feature>
<evidence type="ECO:0000259" key="8">
    <source>
        <dbReference type="PROSITE" id="PS50850"/>
    </source>
</evidence>
<feature type="transmembrane region" description="Helical" evidence="7">
    <location>
        <begin position="305"/>
        <end position="329"/>
    </location>
</feature>
<gene>
    <name evidence="9" type="ORF">GCM10010909_28710</name>
</gene>
<dbReference type="Gene3D" id="1.20.1250.20">
    <property type="entry name" value="MFS general substrate transporter like domains"/>
    <property type="match status" value="1"/>
</dbReference>
<comment type="caution">
    <text evidence="9">The sequence shown here is derived from an EMBL/GenBank/DDBJ whole genome shotgun (WGS) entry which is preliminary data.</text>
</comment>
<dbReference type="Proteomes" id="UP001156641">
    <property type="component" value="Unassembled WGS sequence"/>
</dbReference>
<name>A0ABQ6A9X1_9PROT</name>
<dbReference type="PANTHER" id="PTHR42718">
    <property type="entry name" value="MAJOR FACILITATOR SUPERFAMILY MULTIDRUG TRANSPORTER MFSC"/>
    <property type="match status" value="1"/>
</dbReference>
<dbReference type="Pfam" id="PF07690">
    <property type="entry name" value="MFS_1"/>
    <property type="match status" value="1"/>
</dbReference>
<sequence length="448" mass="47566">MEMLDGTVIVTAMPQMGRAFNVSAVAMNIGVTAYLLALAVFMPVTGWAAERFGLRRVFAGAVLMFTVASLLCGVSGSLWMFTAARVLQGIGGAAMVPVGRLAVLRATAKQDLVQAIATIVWPGLIAPVLGPLIGGFLVTYASWRWIFFLNLPLGLAAFTLALRLLPGMTGEQSRPLDITGFFLMGGGLAALVFGFNELGRTGAAQFFPEVLLATGAGLGGLAVWHCKHHEFPLLEFGALRIRTYAVSVWGGSLFRVAISSAPFLLPLLFQTVFGLNAFISGALLLSLFAGNLLMKTITTRVLRRFGFRQVLVFNGLLTAMSLFVCAWFTPGTPQFLIVPVLFIGGALRSMQFTSLSTIQFADVPAQQMSGASTLSSMMSQLTMGMGAALGAFTLNVSALLRGGVVGRPDLHDFHNAFYLAAGIAFLGVLDCLRLDKAAGRTVSGHKDP</sequence>
<reference evidence="10" key="1">
    <citation type="journal article" date="2019" name="Int. J. Syst. Evol. Microbiol.">
        <title>The Global Catalogue of Microorganisms (GCM) 10K type strain sequencing project: providing services to taxonomists for standard genome sequencing and annotation.</title>
        <authorList>
            <consortium name="The Broad Institute Genomics Platform"/>
            <consortium name="The Broad Institute Genome Sequencing Center for Infectious Disease"/>
            <person name="Wu L."/>
            <person name="Ma J."/>
        </authorList>
    </citation>
    <scope>NUCLEOTIDE SEQUENCE [LARGE SCALE GENOMIC DNA]</scope>
    <source>
        <strain evidence="10">NBRC 112502</strain>
    </source>
</reference>
<dbReference type="PROSITE" id="PS50850">
    <property type="entry name" value="MFS"/>
    <property type="match status" value="1"/>
</dbReference>
<dbReference type="Gene3D" id="1.20.1720.10">
    <property type="entry name" value="Multidrug resistance protein D"/>
    <property type="match status" value="1"/>
</dbReference>
<keyword evidence="5 7" id="KW-1133">Transmembrane helix</keyword>
<keyword evidence="4 7" id="KW-0812">Transmembrane</keyword>
<keyword evidence="10" id="KW-1185">Reference proteome</keyword>
<evidence type="ECO:0000256" key="3">
    <source>
        <dbReference type="ARBA" id="ARBA00022475"/>
    </source>
</evidence>
<evidence type="ECO:0000313" key="9">
    <source>
        <dbReference type="EMBL" id="GLR68190.1"/>
    </source>
</evidence>
<feature type="transmembrane region" description="Helical" evidence="7">
    <location>
        <begin position="202"/>
        <end position="224"/>
    </location>
</feature>
<feature type="transmembrane region" description="Helical" evidence="7">
    <location>
        <begin position="86"/>
        <end position="103"/>
    </location>
</feature>
<evidence type="ECO:0000256" key="2">
    <source>
        <dbReference type="ARBA" id="ARBA00022448"/>
    </source>
</evidence>
<evidence type="ECO:0000256" key="4">
    <source>
        <dbReference type="ARBA" id="ARBA00022692"/>
    </source>
</evidence>
<evidence type="ECO:0000256" key="5">
    <source>
        <dbReference type="ARBA" id="ARBA00022989"/>
    </source>
</evidence>
<dbReference type="InterPro" id="IPR036259">
    <property type="entry name" value="MFS_trans_sf"/>
</dbReference>
<feature type="transmembrane region" description="Helical" evidence="7">
    <location>
        <begin position="178"/>
        <end position="196"/>
    </location>
</feature>
<protein>
    <submittedName>
        <fullName evidence="9">MFS transporter</fullName>
    </submittedName>
</protein>
<feature type="transmembrane region" description="Helical" evidence="7">
    <location>
        <begin position="115"/>
        <end position="139"/>
    </location>
</feature>